<evidence type="ECO:0000313" key="5">
    <source>
        <dbReference type="Proteomes" id="UP000295258"/>
    </source>
</evidence>
<dbReference type="InterPro" id="IPR002509">
    <property type="entry name" value="NODB_dom"/>
</dbReference>
<dbReference type="AlphaFoldDB" id="A0A4R4W112"/>
<evidence type="ECO:0000256" key="1">
    <source>
        <dbReference type="ARBA" id="ARBA00022723"/>
    </source>
</evidence>
<comment type="caution">
    <text evidence="4">The sequence shown here is derived from an EMBL/GenBank/DDBJ whole genome shotgun (WGS) entry which is preliminary data.</text>
</comment>
<dbReference type="PANTHER" id="PTHR10587">
    <property type="entry name" value="GLYCOSYL TRANSFERASE-RELATED"/>
    <property type="match status" value="1"/>
</dbReference>
<name>A0A4R4W112_9ACTN</name>
<dbReference type="GO" id="GO:0046872">
    <property type="term" value="F:metal ion binding"/>
    <property type="evidence" value="ECO:0007669"/>
    <property type="project" value="UniProtKB-KW"/>
</dbReference>
<sequence length="526" mass="56219">MVTQWDPNRGMVKSQFLIIPNQSKWEDRPHTLTCMRKKRFSPGIALLALSVSGCGMAATVPDRGIVVPAEPTSIDFVDPTTVVGLSTRTITEGDGTSGRHVHITYPELDEAPALNRTLRERAREQLRVFRERTKTRAAGPRPELNVNWQLAAASPEAVAVRLRTGEKLKAGWEYATRTYWFDPHEGKAVRSSGLLAGKDALGRLGVLVKRQLLKERGSQIAAGGIIADGDRFDSMAFNRDGDLVVEFDDCQVGPCRLGRVAAAVPADDVAPLLSGLGARAQAGVRTAALKTAEDMDGPPPTGDPANNTEAVRNLAVTTDCAETKCVALTFDDGPGPYTGALLDELQDGRARATFFPLGTNAAADPGLVLRMSAEGHLVGNHGWTHRNLADLPTSKIADSLRRAGNAISTATGRTPTLVRPPYGAVGPELRAVAADQGASLVTWDVDTHDQKGGKSADIADRAVRAAHPGAIILMHDIHRETVDAVPDILERLRGKGYSFVTVPELYGTAGMQAGRMYRSGSGQPLT</sequence>
<evidence type="ECO:0000313" key="4">
    <source>
        <dbReference type="EMBL" id="TDD11491.1"/>
    </source>
</evidence>
<dbReference type="GO" id="GO:0016020">
    <property type="term" value="C:membrane"/>
    <property type="evidence" value="ECO:0007669"/>
    <property type="project" value="TreeGrafter"/>
</dbReference>
<dbReference type="PROSITE" id="PS51677">
    <property type="entry name" value="NODB"/>
    <property type="match status" value="1"/>
</dbReference>
<dbReference type="Proteomes" id="UP000295258">
    <property type="component" value="Unassembled WGS sequence"/>
</dbReference>
<dbReference type="CDD" id="cd10917">
    <property type="entry name" value="CE4_NodB_like_6s_7s"/>
    <property type="match status" value="1"/>
</dbReference>
<dbReference type="PANTHER" id="PTHR10587:SF133">
    <property type="entry name" value="CHITIN DEACETYLASE 1-RELATED"/>
    <property type="match status" value="1"/>
</dbReference>
<dbReference type="InterPro" id="IPR011330">
    <property type="entry name" value="Glyco_hydro/deAcase_b/a-brl"/>
</dbReference>
<gene>
    <name evidence="4" type="ORF">E1292_04530</name>
</gene>
<dbReference type="EMBL" id="SMKO01000007">
    <property type="protein sequence ID" value="TDD11491.1"/>
    <property type="molecule type" value="Genomic_DNA"/>
</dbReference>
<keyword evidence="2" id="KW-0378">Hydrolase</keyword>
<dbReference type="SUPFAM" id="SSF88713">
    <property type="entry name" value="Glycoside hydrolase/deacetylase"/>
    <property type="match status" value="1"/>
</dbReference>
<keyword evidence="5" id="KW-1185">Reference proteome</keyword>
<reference evidence="4 5" key="1">
    <citation type="submission" date="2019-03" db="EMBL/GenBank/DDBJ databases">
        <title>Draft genome sequences of novel Actinobacteria.</title>
        <authorList>
            <person name="Sahin N."/>
            <person name="Ay H."/>
            <person name="Saygin H."/>
        </authorList>
    </citation>
    <scope>NUCLEOTIDE SEQUENCE [LARGE SCALE GENOMIC DNA]</scope>
    <source>
        <strain evidence="4 5">KC310</strain>
    </source>
</reference>
<feature type="domain" description="NodB homology" evidence="3">
    <location>
        <begin position="324"/>
        <end position="500"/>
    </location>
</feature>
<evidence type="ECO:0000259" key="3">
    <source>
        <dbReference type="PROSITE" id="PS51677"/>
    </source>
</evidence>
<keyword evidence="1" id="KW-0479">Metal-binding</keyword>
<dbReference type="InterPro" id="IPR050248">
    <property type="entry name" value="Polysacc_deacetylase_ArnD"/>
</dbReference>
<protein>
    <submittedName>
        <fullName evidence="4">Polysaccharide deacetylase family protein</fullName>
    </submittedName>
</protein>
<dbReference type="Gene3D" id="3.20.20.370">
    <property type="entry name" value="Glycoside hydrolase/deacetylase"/>
    <property type="match status" value="1"/>
</dbReference>
<dbReference type="GO" id="GO:0016810">
    <property type="term" value="F:hydrolase activity, acting on carbon-nitrogen (but not peptide) bonds"/>
    <property type="evidence" value="ECO:0007669"/>
    <property type="project" value="InterPro"/>
</dbReference>
<proteinExistence type="predicted"/>
<accession>A0A4R4W112</accession>
<dbReference type="GO" id="GO:0005975">
    <property type="term" value="P:carbohydrate metabolic process"/>
    <property type="evidence" value="ECO:0007669"/>
    <property type="project" value="InterPro"/>
</dbReference>
<organism evidence="4 5">
    <name type="scientific">Nonomuraea deserti</name>
    <dbReference type="NCBI Taxonomy" id="1848322"/>
    <lineage>
        <taxon>Bacteria</taxon>
        <taxon>Bacillati</taxon>
        <taxon>Actinomycetota</taxon>
        <taxon>Actinomycetes</taxon>
        <taxon>Streptosporangiales</taxon>
        <taxon>Streptosporangiaceae</taxon>
        <taxon>Nonomuraea</taxon>
    </lineage>
</organism>
<evidence type="ECO:0000256" key="2">
    <source>
        <dbReference type="ARBA" id="ARBA00022801"/>
    </source>
</evidence>
<dbReference type="Pfam" id="PF01522">
    <property type="entry name" value="Polysacc_deac_1"/>
    <property type="match status" value="1"/>
</dbReference>